<dbReference type="AlphaFoldDB" id="A0AAP0QYC0"/>
<sequence>MEKEQSGVCCCHAVYSAVPVLLCSVCYSYCMKFSSVLACIGPDMSFYFKIPRYWVIFNPIGGTLYCANAKLLYELAKQTRAKIGY</sequence>
<organism evidence="1 2">
    <name type="scientific">Citrus x changshan-huyou</name>
    <dbReference type="NCBI Taxonomy" id="2935761"/>
    <lineage>
        <taxon>Eukaryota</taxon>
        <taxon>Viridiplantae</taxon>
        <taxon>Streptophyta</taxon>
        <taxon>Embryophyta</taxon>
        <taxon>Tracheophyta</taxon>
        <taxon>Spermatophyta</taxon>
        <taxon>Magnoliopsida</taxon>
        <taxon>eudicotyledons</taxon>
        <taxon>Gunneridae</taxon>
        <taxon>Pentapetalae</taxon>
        <taxon>rosids</taxon>
        <taxon>malvids</taxon>
        <taxon>Sapindales</taxon>
        <taxon>Rutaceae</taxon>
        <taxon>Aurantioideae</taxon>
        <taxon>Citrus</taxon>
    </lineage>
</organism>
<dbReference type="Proteomes" id="UP001428341">
    <property type="component" value="Unassembled WGS sequence"/>
</dbReference>
<protein>
    <submittedName>
        <fullName evidence="1">Uncharacterized protein</fullName>
    </submittedName>
</protein>
<reference evidence="1 2" key="1">
    <citation type="submission" date="2024-05" db="EMBL/GenBank/DDBJ databases">
        <title>Haplotype-resolved chromosome-level genome assembly of Huyou (Citrus changshanensis).</title>
        <authorList>
            <person name="Miao C."/>
            <person name="Chen W."/>
            <person name="Wu Y."/>
            <person name="Wang L."/>
            <person name="Zhao S."/>
            <person name="Grierson D."/>
            <person name="Xu C."/>
            <person name="Chen K."/>
        </authorList>
    </citation>
    <scope>NUCLEOTIDE SEQUENCE [LARGE SCALE GENOMIC DNA]</scope>
    <source>
        <strain evidence="1">01-14</strain>
        <tissue evidence="1">Leaf</tissue>
    </source>
</reference>
<keyword evidence="2" id="KW-1185">Reference proteome</keyword>
<evidence type="ECO:0000313" key="2">
    <source>
        <dbReference type="Proteomes" id="UP001428341"/>
    </source>
</evidence>
<comment type="caution">
    <text evidence="1">The sequence shown here is derived from an EMBL/GenBank/DDBJ whole genome shotgun (WGS) entry which is preliminary data.</text>
</comment>
<dbReference type="EMBL" id="JBCGBO010000002">
    <property type="protein sequence ID" value="KAK9223467.1"/>
    <property type="molecule type" value="Genomic_DNA"/>
</dbReference>
<accession>A0AAP0QYC0</accession>
<proteinExistence type="predicted"/>
<gene>
    <name evidence="1" type="ORF">WN944_011911</name>
</gene>
<evidence type="ECO:0000313" key="1">
    <source>
        <dbReference type="EMBL" id="KAK9223467.1"/>
    </source>
</evidence>
<name>A0AAP0QYC0_9ROSI</name>